<gene>
    <name evidence="1" type="ORF">SDC9_158875</name>
</gene>
<dbReference type="AlphaFoldDB" id="A0A645FDP0"/>
<sequence length="127" mass="14533">MGYVHFAKYGALVHNAYGISHGSVGISRYEPQSIVISFNIFFLTYIFQSIHNIILNEALEIKSLASGQYSSGQFVRLCCCQYKFYIGRRLLQGFQQCIEGFIGEHMHLVNYIYLVLAQSGSKLYRFP</sequence>
<dbReference type="EMBL" id="VSSQ01057799">
    <property type="protein sequence ID" value="MPN11572.1"/>
    <property type="molecule type" value="Genomic_DNA"/>
</dbReference>
<accession>A0A645FDP0</accession>
<proteinExistence type="predicted"/>
<comment type="caution">
    <text evidence="1">The sequence shown here is derived from an EMBL/GenBank/DDBJ whole genome shotgun (WGS) entry which is preliminary data.</text>
</comment>
<name>A0A645FDP0_9ZZZZ</name>
<reference evidence="1" key="1">
    <citation type="submission" date="2019-08" db="EMBL/GenBank/DDBJ databases">
        <authorList>
            <person name="Kucharzyk K."/>
            <person name="Murdoch R.W."/>
            <person name="Higgins S."/>
            <person name="Loffler F."/>
        </authorList>
    </citation>
    <scope>NUCLEOTIDE SEQUENCE</scope>
</reference>
<protein>
    <submittedName>
        <fullName evidence="1">Uncharacterized protein</fullName>
    </submittedName>
</protein>
<organism evidence="1">
    <name type="scientific">bioreactor metagenome</name>
    <dbReference type="NCBI Taxonomy" id="1076179"/>
    <lineage>
        <taxon>unclassified sequences</taxon>
        <taxon>metagenomes</taxon>
        <taxon>ecological metagenomes</taxon>
    </lineage>
</organism>
<evidence type="ECO:0000313" key="1">
    <source>
        <dbReference type="EMBL" id="MPN11572.1"/>
    </source>
</evidence>